<dbReference type="RefSeq" id="XP_032322388.1">
    <property type="nucleotide sequence ID" value="XM_032466497.1"/>
</dbReference>
<dbReference type="RefSeq" id="XP_032322386.1">
    <property type="nucleotide sequence ID" value="XM_032466495.1"/>
</dbReference>
<feature type="region of interest" description="Disordered" evidence="1">
    <location>
        <begin position="1"/>
        <end position="85"/>
    </location>
</feature>
<protein>
    <submittedName>
        <fullName evidence="3 4">Collagen alpha-1(III) chain-like</fullName>
    </submittedName>
</protein>
<reference evidence="3 4" key="1">
    <citation type="submission" date="2025-04" db="UniProtKB">
        <authorList>
            <consortium name="RefSeq"/>
        </authorList>
    </citation>
    <scope>IDENTIFICATION</scope>
    <source>
        <tissue evidence="3 4">Ear skin</tissue>
    </source>
</reference>
<dbReference type="Proteomes" id="UP000694856">
    <property type="component" value="Chromosome 23"/>
</dbReference>
<evidence type="ECO:0000313" key="2">
    <source>
        <dbReference type="Proteomes" id="UP000694856"/>
    </source>
</evidence>
<proteinExistence type="predicted"/>
<feature type="compositionally biased region" description="Pro residues" evidence="1">
    <location>
        <begin position="52"/>
        <end position="65"/>
    </location>
</feature>
<sequence length="133" mass="13620">MRDRGEAGSAGAAGRAGSSARARGRRRGTGTCAARGGPRREGRGRRRVQPGGPEPPPRPGPPGPAPRALRGATQPPGNARMATGAPGSRRAVALGALAPACMLRLRLRGRVLGFGLRLCSPVTASWSYARPTP</sequence>
<evidence type="ECO:0000313" key="4">
    <source>
        <dbReference type="RefSeq" id="XP_032322388.1"/>
    </source>
</evidence>
<gene>
    <name evidence="3 4" type="primary">LOC116659245</name>
</gene>
<evidence type="ECO:0000313" key="3">
    <source>
        <dbReference type="RefSeq" id="XP_032322386.1"/>
    </source>
</evidence>
<organism evidence="2 4">
    <name type="scientific">Camelus ferus</name>
    <name type="common">Wild bactrian camel</name>
    <name type="synonym">Camelus bactrianus ferus</name>
    <dbReference type="NCBI Taxonomy" id="419612"/>
    <lineage>
        <taxon>Eukaryota</taxon>
        <taxon>Metazoa</taxon>
        <taxon>Chordata</taxon>
        <taxon>Craniata</taxon>
        <taxon>Vertebrata</taxon>
        <taxon>Euteleostomi</taxon>
        <taxon>Mammalia</taxon>
        <taxon>Eutheria</taxon>
        <taxon>Laurasiatheria</taxon>
        <taxon>Artiodactyla</taxon>
        <taxon>Tylopoda</taxon>
        <taxon>Camelidae</taxon>
        <taxon>Camelus</taxon>
    </lineage>
</organism>
<dbReference type="KEGG" id="cfr:116659245"/>
<feature type="compositionally biased region" description="Low complexity" evidence="1">
    <location>
        <begin position="7"/>
        <end position="21"/>
    </location>
</feature>
<name>A0A8B8RWR2_CAMFR</name>
<dbReference type="GeneID" id="116659245"/>
<evidence type="ECO:0000256" key="1">
    <source>
        <dbReference type="SAM" id="MobiDB-lite"/>
    </source>
</evidence>
<accession>A0A8B8RWR2</accession>
<dbReference type="AlphaFoldDB" id="A0A8B8RWR2"/>
<keyword evidence="2" id="KW-1185">Reference proteome</keyword>